<dbReference type="InterPro" id="IPR027417">
    <property type="entry name" value="P-loop_NTPase"/>
</dbReference>
<feature type="domain" description="ATPase AAA-type core" evidence="1">
    <location>
        <begin position="199"/>
        <end position="277"/>
    </location>
</feature>
<feature type="non-terminal residue" evidence="2">
    <location>
        <position position="309"/>
    </location>
</feature>
<dbReference type="EMBL" id="JBBKZU010000014">
    <property type="protein sequence ID" value="MEJ8814782.1"/>
    <property type="molecule type" value="Genomic_DNA"/>
</dbReference>
<gene>
    <name evidence="2" type="ORF">WKW77_27170</name>
</gene>
<dbReference type="Gene3D" id="3.40.50.300">
    <property type="entry name" value="P-loop containing nucleotide triphosphate hydrolases"/>
    <property type="match status" value="1"/>
</dbReference>
<proteinExistence type="predicted"/>
<sequence>MERDAFSQGDIAMPLGFMCVRFSDVLDRACQKWVILPTGLANGLSEATEARRRQRIEEENARFRSANQVAAKPPPTSNSKEVDEAALARAFERGVRSRDRAKRHPVLSSKELLRVSKKIASMRDRESQKREREMLDKLVGKGALRAVANPAFAPSAWKQSLQDLYQRHPHFRPVTDFVAGQVALSVKSRKALVIPPLHIWGAPGIGKTCFAHELATALGTPIRRQSMENAQTTALLLGSERHWSTAVPGIIFEAIALGEHANPIFLIDELDKAPIDTSNSPTRGHSNSSRQDEGCIIDLSGLRGDRQAR</sequence>
<name>A0ABU8VM91_9BURK</name>
<dbReference type="SUPFAM" id="SSF52540">
    <property type="entry name" value="P-loop containing nucleoside triphosphate hydrolases"/>
    <property type="match status" value="1"/>
</dbReference>
<organism evidence="2 3">
    <name type="scientific">Variovorax ureilyticus</name>
    <dbReference type="NCBI Taxonomy" id="1836198"/>
    <lineage>
        <taxon>Bacteria</taxon>
        <taxon>Pseudomonadati</taxon>
        <taxon>Pseudomonadota</taxon>
        <taxon>Betaproteobacteria</taxon>
        <taxon>Burkholderiales</taxon>
        <taxon>Comamonadaceae</taxon>
        <taxon>Variovorax</taxon>
    </lineage>
</organism>
<reference evidence="2 3" key="1">
    <citation type="submission" date="2024-03" db="EMBL/GenBank/DDBJ databases">
        <title>Novel species of the genus Variovorax.</title>
        <authorList>
            <person name="Liu Q."/>
            <person name="Xin Y.-H."/>
        </authorList>
    </citation>
    <scope>NUCLEOTIDE SEQUENCE [LARGE SCALE GENOMIC DNA]</scope>
    <source>
        <strain evidence="2 3">KACC 18899</strain>
    </source>
</reference>
<keyword evidence="3" id="KW-1185">Reference proteome</keyword>
<accession>A0ABU8VM91</accession>
<comment type="caution">
    <text evidence="2">The sequence shown here is derived from an EMBL/GenBank/DDBJ whole genome shotgun (WGS) entry which is preliminary data.</text>
</comment>
<dbReference type="Proteomes" id="UP001365846">
    <property type="component" value="Unassembled WGS sequence"/>
</dbReference>
<protein>
    <submittedName>
        <fullName evidence="2">AAA family ATPase</fullName>
    </submittedName>
</protein>
<dbReference type="InterPro" id="IPR003959">
    <property type="entry name" value="ATPase_AAA_core"/>
</dbReference>
<dbReference type="Pfam" id="PF00004">
    <property type="entry name" value="AAA"/>
    <property type="match status" value="1"/>
</dbReference>
<evidence type="ECO:0000259" key="1">
    <source>
        <dbReference type="Pfam" id="PF00004"/>
    </source>
</evidence>
<dbReference type="RefSeq" id="WP_340360009.1">
    <property type="nucleotide sequence ID" value="NZ_JBBKZU010000014.1"/>
</dbReference>
<evidence type="ECO:0000313" key="3">
    <source>
        <dbReference type="Proteomes" id="UP001365846"/>
    </source>
</evidence>
<evidence type="ECO:0000313" key="2">
    <source>
        <dbReference type="EMBL" id="MEJ8814782.1"/>
    </source>
</evidence>